<dbReference type="InterPro" id="IPR000352">
    <property type="entry name" value="Pep_chain_release_fac_I"/>
</dbReference>
<dbReference type="NCBIfam" id="NF006718">
    <property type="entry name" value="PRK09256.1"/>
    <property type="match status" value="1"/>
</dbReference>
<evidence type="ECO:0000313" key="5">
    <source>
        <dbReference type="Proteomes" id="UP000240708"/>
    </source>
</evidence>
<dbReference type="AlphaFoldDB" id="A0A2P8EDI3"/>
<dbReference type="PROSITE" id="PS00745">
    <property type="entry name" value="RF_PROK_I"/>
    <property type="match status" value="1"/>
</dbReference>
<dbReference type="RefSeq" id="WP_106565610.1">
    <property type="nucleotide sequence ID" value="NZ_JAUVYL010000029.1"/>
</dbReference>
<dbReference type="InterPro" id="IPR045853">
    <property type="entry name" value="Pep_chain_release_fac_I_sf"/>
</dbReference>
<name>A0A2P8EDI3_9BACT</name>
<proteinExistence type="inferred from homology"/>
<dbReference type="GO" id="GO:0072344">
    <property type="term" value="P:rescue of stalled ribosome"/>
    <property type="evidence" value="ECO:0007669"/>
    <property type="project" value="TreeGrafter"/>
</dbReference>
<dbReference type="GO" id="GO:0043022">
    <property type="term" value="F:ribosome binding"/>
    <property type="evidence" value="ECO:0007669"/>
    <property type="project" value="TreeGrafter"/>
</dbReference>
<evidence type="ECO:0000256" key="2">
    <source>
        <dbReference type="SAM" id="MobiDB-lite"/>
    </source>
</evidence>
<feature type="domain" description="Prokaryotic-type class I peptide chain release factors" evidence="3">
    <location>
        <begin position="22"/>
        <end position="38"/>
    </location>
</feature>
<dbReference type="Gene3D" id="3.30.160.20">
    <property type="match status" value="1"/>
</dbReference>
<comment type="similarity">
    <text evidence="1">Belongs to the prokaryotic/mitochondrial release factor family.</text>
</comment>
<dbReference type="PANTHER" id="PTHR47814">
    <property type="entry name" value="PEPTIDYL-TRNA HYDROLASE ARFB"/>
    <property type="match status" value="1"/>
</dbReference>
<dbReference type="SUPFAM" id="SSF75620">
    <property type="entry name" value="Release factor"/>
    <property type="match status" value="1"/>
</dbReference>
<reference evidence="4 5" key="1">
    <citation type="submission" date="2018-03" db="EMBL/GenBank/DDBJ databases">
        <title>Genomic Encyclopedia of Archaeal and Bacterial Type Strains, Phase II (KMG-II): from individual species to whole genera.</title>
        <authorList>
            <person name="Goeker M."/>
        </authorList>
    </citation>
    <scope>NUCLEOTIDE SEQUENCE [LARGE SCALE GENOMIC DNA]</scope>
    <source>
        <strain evidence="4 5">DSM 28057</strain>
    </source>
</reference>
<gene>
    <name evidence="4" type="ORF">CLV48_101467</name>
</gene>
<sequence>MNINQIINEGLLVPELEFKLSRSSGPGGQHVNKTNTKVSLIFNVGNSTVLDDEKKAILNTKLSNKLDNQGNLIIHAQEKRSQIQNKGIAIRKFHDLIRKAFEKKKIRKASKPSKSAIEKRISDKKALSQKKKERKGEW</sequence>
<dbReference type="GO" id="GO:0003747">
    <property type="term" value="F:translation release factor activity"/>
    <property type="evidence" value="ECO:0007669"/>
    <property type="project" value="InterPro"/>
</dbReference>
<feature type="compositionally biased region" description="Basic residues" evidence="2">
    <location>
        <begin position="127"/>
        <end position="138"/>
    </location>
</feature>
<comment type="caution">
    <text evidence="4">The sequence shown here is derived from an EMBL/GenBank/DDBJ whole genome shotgun (WGS) entry which is preliminary data.</text>
</comment>
<evidence type="ECO:0000259" key="3">
    <source>
        <dbReference type="PROSITE" id="PS00745"/>
    </source>
</evidence>
<protein>
    <submittedName>
        <fullName evidence="4">Ribosome-associated protein</fullName>
    </submittedName>
</protein>
<dbReference type="Pfam" id="PF00472">
    <property type="entry name" value="RF-1"/>
    <property type="match status" value="1"/>
</dbReference>
<dbReference type="EMBL" id="PYGF01000001">
    <property type="protein sequence ID" value="PSL07535.1"/>
    <property type="molecule type" value="Genomic_DNA"/>
</dbReference>
<dbReference type="GO" id="GO:0004045">
    <property type="term" value="F:peptidyl-tRNA hydrolase activity"/>
    <property type="evidence" value="ECO:0007669"/>
    <property type="project" value="TreeGrafter"/>
</dbReference>
<dbReference type="PANTHER" id="PTHR47814:SF1">
    <property type="entry name" value="PEPTIDYL-TRNA HYDROLASE ARFB"/>
    <property type="match status" value="1"/>
</dbReference>
<organism evidence="4 5">
    <name type="scientific">Cecembia rubra</name>
    <dbReference type="NCBI Taxonomy" id="1485585"/>
    <lineage>
        <taxon>Bacteria</taxon>
        <taxon>Pseudomonadati</taxon>
        <taxon>Bacteroidota</taxon>
        <taxon>Cytophagia</taxon>
        <taxon>Cytophagales</taxon>
        <taxon>Cyclobacteriaceae</taxon>
        <taxon>Cecembia</taxon>
    </lineage>
</organism>
<feature type="compositionally biased region" description="Basic and acidic residues" evidence="2">
    <location>
        <begin position="116"/>
        <end position="126"/>
    </location>
</feature>
<keyword evidence="5" id="KW-1185">Reference proteome</keyword>
<evidence type="ECO:0000256" key="1">
    <source>
        <dbReference type="ARBA" id="ARBA00010835"/>
    </source>
</evidence>
<feature type="region of interest" description="Disordered" evidence="2">
    <location>
        <begin position="104"/>
        <end position="138"/>
    </location>
</feature>
<dbReference type="OrthoDB" id="9815709at2"/>
<dbReference type="Proteomes" id="UP000240708">
    <property type="component" value="Unassembled WGS sequence"/>
</dbReference>
<evidence type="ECO:0000313" key="4">
    <source>
        <dbReference type="EMBL" id="PSL07535.1"/>
    </source>
</evidence>
<accession>A0A2P8EDI3</accession>